<keyword evidence="4" id="KW-1185">Reference proteome</keyword>
<keyword evidence="1" id="KW-0812">Transmembrane</keyword>
<evidence type="ECO:0000256" key="2">
    <source>
        <dbReference type="SAM" id="SignalP"/>
    </source>
</evidence>
<organism evidence="3 4">
    <name type="scientific">Folsomia candida</name>
    <name type="common">Springtail</name>
    <dbReference type="NCBI Taxonomy" id="158441"/>
    <lineage>
        <taxon>Eukaryota</taxon>
        <taxon>Metazoa</taxon>
        <taxon>Ecdysozoa</taxon>
        <taxon>Arthropoda</taxon>
        <taxon>Hexapoda</taxon>
        <taxon>Collembola</taxon>
        <taxon>Entomobryomorpha</taxon>
        <taxon>Isotomoidea</taxon>
        <taxon>Isotomidae</taxon>
        <taxon>Proisotominae</taxon>
        <taxon>Folsomia</taxon>
    </lineage>
</organism>
<dbReference type="EMBL" id="LNIX01000041">
    <property type="protein sequence ID" value="OXA39088.1"/>
    <property type="molecule type" value="Genomic_DNA"/>
</dbReference>
<dbReference type="AlphaFoldDB" id="A0A226D2N3"/>
<comment type="caution">
    <text evidence="3">The sequence shown here is derived from an EMBL/GenBank/DDBJ whole genome shotgun (WGS) entry which is preliminary data.</text>
</comment>
<keyword evidence="1" id="KW-0472">Membrane</keyword>
<keyword evidence="1" id="KW-1133">Transmembrane helix</keyword>
<evidence type="ECO:0000313" key="3">
    <source>
        <dbReference type="EMBL" id="OXA39088.1"/>
    </source>
</evidence>
<dbReference type="Proteomes" id="UP000198287">
    <property type="component" value="Unassembled WGS sequence"/>
</dbReference>
<feature type="transmembrane region" description="Helical" evidence="1">
    <location>
        <begin position="72"/>
        <end position="93"/>
    </location>
</feature>
<accession>A0A226D2N3</accession>
<sequence length="245" mass="27271">MQHHTFFALFCAVSVGMNDFVAGVPFRPRPRLSLEAIKQLSSMTNSQQNLFELETLGEPKEAIAPLDYFADLIWYILGLTVGAFFNLINYNLLQTTNTINNGKARLEDTLPDVDADVRTELQQISDNALSGAVSLIGELLYKLGRVLPSLTSTVSITLPGRMDPNDIIMAILGISLEQFLQELTNLIERSDTLLNNTITSVNSIIDRVNNPSVVEVLRTVVTDLIRARDFIRPVLNKLWEVMPPA</sequence>
<feature type="chain" id="PRO_5012126844" evidence="2">
    <location>
        <begin position="24"/>
        <end position="245"/>
    </location>
</feature>
<evidence type="ECO:0000313" key="4">
    <source>
        <dbReference type="Proteomes" id="UP000198287"/>
    </source>
</evidence>
<proteinExistence type="predicted"/>
<reference evidence="3 4" key="1">
    <citation type="submission" date="2015-12" db="EMBL/GenBank/DDBJ databases">
        <title>The genome of Folsomia candida.</title>
        <authorList>
            <person name="Faddeeva A."/>
            <person name="Derks M.F."/>
            <person name="Anvar Y."/>
            <person name="Smit S."/>
            <person name="Van Straalen N."/>
            <person name="Roelofs D."/>
        </authorList>
    </citation>
    <scope>NUCLEOTIDE SEQUENCE [LARGE SCALE GENOMIC DNA]</scope>
    <source>
        <strain evidence="3 4">VU population</strain>
        <tissue evidence="3">Whole body</tissue>
    </source>
</reference>
<feature type="signal peptide" evidence="2">
    <location>
        <begin position="1"/>
        <end position="23"/>
    </location>
</feature>
<gene>
    <name evidence="3" type="ORF">Fcan01_26189</name>
</gene>
<evidence type="ECO:0000256" key="1">
    <source>
        <dbReference type="SAM" id="Phobius"/>
    </source>
</evidence>
<name>A0A226D2N3_FOLCA</name>
<keyword evidence="2" id="KW-0732">Signal</keyword>
<protein>
    <submittedName>
        <fullName evidence="3">Uncharacterized protein</fullName>
    </submittedName>
</protein>